<feature type="compositionally biased region" description="Basic and acidic residues" evidence="1">
    <location>
        <begin position="10"/>
        <end position="29"/>
    </location>
</feature>
<accession>A0A1X7SQA6</accession>
<dbReference type="EnsemblMetazoa" id="Aqu2.1.04301_001">
    <property type="protein sequence ID" value="Aqu2.1.04301_001"/>
    <property type="gene ID" value="Aqu2.1.04301"/>
</dbReference>
<dbReference type="AlphaFoldDB" id="A0A1X7SQA6"/>
<name>A0A1X7SQA6_AMPQE</name>
<dbReference type="InParanoid" id="A0A1X7SQA6"/>
<evidence type="ECO:0000256" key="1">
    <source>
        <dbReference type="SAM" id="MobiDB-lite"/>
    </source>
</evidence>
<feature type="region of interest" description="Disordered" evidence="1">
    <location>
        <begin position="1"/>
        <end position="95"/>
    </location>
</feature>
<reference evidence="2" key="1">
    <citation type="submission" date="2017-05" db="UniProtKB">
        <authorList>
            <consortium name="EnsemblMetazoa"/>
        </authorList>
    </citation>
    <scope>IDENTIFICATION</scope>
</reference>
<evidence type="ECO:0000313" key="2">
    <source>
        <dbReference type="EnsemblMetazoa" id="Aqu2.1.04301_001"/>
    </source>
</evidence>
<proteinExistence type="predicted"/>
<organism evidence="2">
    <name type="scientific">Amphimedon queenslandica</name>
    <name type="common">Sponge</name>
    <dbReference type="NCBI Taxonomy" id="400682"/>
    <lineage>
        <taxon>Eukaryota</taxon>
        <taxon>Metazoa</taxon>
        <taxon>Porifera</taxon>
        <taxon>Demospongiae</taxon>
        <taxon>Heteroscleromorpha</taxon>
        <taxon>Haplosclerida</taxon>
        <taxon>Niphatidae</taxon>
        <taxon>Amphimedon</taxon>
    </lineage>
</organism>
<protein>
    <submittedName>
        <fullName evidence="2">Uncharacterized protein</fullName>
    </submittedName>
</protein>
<sequence length="208" mass="23366">MEDGELQASEEERGEEKEESAPKRFKLDEGNGDGKTQEEEGEGGEWMTVVRGPKPKIISELEDDSLTRKRKRNRMKSYNDDILGEATPPLTSSDQPKKYLTLHQAQLLNLLTKPHEVGGASEAEYKTADLQAVLLHLLLGHPEVRRKKKAVVHAASLLTQDNTVKKKVIVVWLSNFSRHDCVSNSESFAQLKSLPFPQTYFDLKNPGT</sequence>